<dbReference type="InterPro" id="IPR043502">
    <property type="entry name" value="DNA/RNA_pol_sf"/>
</dbReference>
<dbReference type="CDD" id="cd01650">
    <property type="entry name" value="RT_nLTR_like"/>
    <property type="match status" value="1"/>
</dbReference>
<feature type="region of interest" description="Disordered" evidence="1">
    <location>
        <begin position="1483"/>
        <end position="1502"/>
    </location>
</feature>
<dbReference type="InterPro" id="IPR012337">
    <property type="entry name" value="RNaseH-like_sf"/>
</dbReference>
<keyword evidence="5" id="KW-1185">Reference proteome</keyword>
<feature type="compositionally biased region" description="Low complexity" evidence="1">
    <location>
        <begin position="32"/>
        <end position="58"/>
    </location>
</feature>
<feature type="region of interest" description="Disordered" evidence="1">
    <location>
        <begin position="274"/>
        <end position="383"/>
    </location>
</feature>
<evidence type="ECO:0000259" key="2">
    <source>
        <dbReference type="PROSITE" id="PS50878"/>
    </source>
</evidence>
<evidence type="ECO:0000313" key="4">
    <source>
        <dbReference type="EMBL" id="KAF4651541.1"/>
    </source>
</evidence>
<dbReference type="GO" id="GO:0003676">
    <property type="term" value="F:nucleic acid binding"/>
    <property type="evidence" value="ECO:0007669"/>
    <property type="project" value="InterPro"/>
</dbReference>
<dbReference type="Pfam" id="PF14529">
    <property type="entry name" value="Exo_endo_phos_2"/>
    <property type="match status" value="1"/>
</dbReference>
<dbReference type="SUPFAM" id="SSF56219">
    <property type="entry name" value="DNase I-like"/>
    <property type="match status" value="1"/>
</dbReference>
<reference evidence="4 5" key="1">
    <citation type="submission" date="2020-04" db="EMBL/GenBank/DDBJ databases">
        <title>Perkinsus chesapeaki whole genome sequence.</title>
        <authorList>
            <person name="Bogema D.R."/>
        </authorList>
    </citation>
    <scope>NUCLEOTIDE SEQUENCE [LARGE SCALE GENOMIC DNA]</scope>
    <source>
        <strain evidence="4">ATCC PRA-425</strain>
    </source>
</reference>
<evidence type="ECO:0000256" key="1">
    <source>
        <dbReference type="SAM" id="MobiDB-lite"/>
    </source>
</evidence>
<proteinExistence type="predicted"/>
<name>A0A7J6KY94_PERCH</name>
<feature type="domain" description="Reverse transcriptase" evidence="2">
    <location>
        <begin position="878"/>
        <end position="1146"/>
    </location>
</feature>
<protein>
    <recommendedName>
        <fullName evidence="6">Reverse transcriptase</fullName>
    </recommendedName>
</protein>
<dbReference type="SUPFAM" id="SSF53098">
    <property type="entry name" value="Ribonuclease H-like"/>
    <property type="match status" value="1"/>
</dbReference>
<accession>A0A7J6KY94</accession>
<dbReference type="Gene3D" id="3.60.10.10">
    <property type="entry name" value="Endonuclease/exonuclease/phosphatase"/>
    <property type="match status" value="1"/>
</dbReference>
<dbReference type="InterPro" id="IPR005135">
    <property type="entry name" value="Endo/exonuclease/phosphatase"/>
</dbReference>
<dbReference type="EMBL" id="JAAPAO010001045">
    <property type="protein sequence ID" value="KAF4651541.1"/>
    <property type="molecule type" value="Genomic_DNA"/>
</dbReference>
<feature type="non-terminal residue" evidence="4">
    <location>
        <position position="1625"/>
    </location>
</feature>
<dbReference type="CDD" id="cd09276">
    <property type="entry name" value="Rnase_HI_RT_non_LTR"/>
    <property type="match status" value="1"/>
</dbReference>
<dbReference type="PROSITE" id="PS50879">
    <property type="entry name" value="RNASE_H_1"/>
    <property type="match status" value="1"/>
</dbReference>
<evidence type="ECO:0000259" key="3">
    <source>
        <dbReference type="PROSITE" id="PS50879"/>
    </source>
</evidence>
<feature type="compositionally biased region" description="Low complexity" evidence="1">
    <location>
        <begin position="329"/>
        <end position="346"/>
    </location>
</feature>
<evidence type="ECO:0008006" key="6">
    <source>
        <dbReference type="Google" id="ProtNLM"/>
    </source>
</evidence>
<organism evidence="4 5">
    <name type="scientific">Perkinsus chesapeaki</name>
    <name type="common">Clam parasite</name>
    <name type="synonym">Perkinsus andrewsi</name>
    <dbReference type="NCBI Taxonomy" id="330153"/>
    <lineage>
        <taxon>Eukaryota</taxon>
        <taxon>Sar</taxon>
        <taxon>Alveolata</taxon>
        <taxon>Perkinsozoa</taxon>
        <taxon>Perkinsea</taxon>
        <taxon>Perkinsida</taxon>
        <taxon>Perkinsidae</taxon>
        <taxon>Perkinsus</taxon>
    </lineage>
</organism>
<feature type="compositionally biased region" description="Low complexity" evidence="1">
    <location>
        <begin position="367"/>
        <end position="380"/>
    </location>
</feature>
<dbReference type="InterPro" id="IPR036397">
    <property type="entry name" value="RNaseH_sf"/>
</dbReference>
<feature type="region of interest" description="Disordered" evidence="1">
    <location>
        <begin position="1"/>
        <end position="114"/>
    </location>
</feature>
<dbReference type="PROSITE" id="PS50878">
    <property type="entry name" value="RT_POL"/>
    <property type="match status" value="1"/>
</dbReference>
<dbReference type="Pfam" id="PF00078">
    <property type="entry name" value="RVT_1"/>
    <property type="match status" value="1"/>
</dbReference>
<comment type="caution">
    <text evidence="4">The sequence shown here is derived from an EMBL/GenBank/DDBJ whole genome shotgun (WGS) entry which is preliminary data.</text>
</comment>
<dbReference type="InterPro" id="IPR000477">
    <property type="entry name" value="RT_dom"/>
</dbReference>
<dbReference type="OrthoDB" id="440708at2759"/>
<feature type="compositionally biased region" description="Basic and acidic residues" evidence="1">
    <location>
        <begin position="1"/>
        <end position="26"/>
    </location>
</feature>
<feature type="domain" description="RNase H type-1" evidence="3">
    <location>
        <begin position="1285"/>
        <end position="1422"/>
    </location>
</feature>
<dbReference type="PANTHER" id="PTHR19446">
    <property type="entry name" value="REVERSE TRANSCRIPTASES"/>
    <property type="match status" value="1"/>
</dbReference>
<dbReference type="InterPro" id="IPR036691">
    <property type="entry name" value="Endo/exonu/phosph_ase_sf"/>
</dbReference>
<feature type="region of interest" description="Disordered" evidence="1">
    <location>
        <begin position="194"/>
        <end position="223"/>
    </location>
</feature>
<dbReference type="GO" id="GO:0004523">
    <property type="term" value="F:RNA-DNA hybrid ribonuclease activity"/>
    <property type="evidence" value="ECO:0007669"/>
    <property type="project" value="InterPro"/>
</dbReference>
<evidence type="ECO:0000313" key="5">
    <source>
        <dbReference type="Proteomes" id="UP000591131"/>
    </source>
</evidence>
<feature type="compositionally biased region" description="Polar residues" evidence="1">
    <location>
        <begin position="104"/>
        <end position="114"/>
    </location>
</feature>
<sequence length="1625" mass="178078">MIAGPLDKDRKIGVSRPSDSDLRPSDSDSNLRPSDSVVSGSRDSGLRPSDSGVSGSRDSGLRPSDSGVSGLRPSDTDLHPSGSVIGPSGDTEDLSAGNPDIPGSITSTVTLGTSPNTFYLGSDSEYEDVSMNSGISPSVLERDLVQCPDLNARHCPLPHPCNVHWERAHEELMARGTPENRSNCWADNWEDDDQEMHQCAPNPPETRRTLSPNRVPPPKPAKSFAEAKAVIQTKRALRGMANLAKAAFDGLPPAKRQVAELILSELTSLIEGLFDDDDSSDTPPRSTATTSPVQKRPRATNPRPAPHQVRVLSKREQRRIARTNQNQHSAAVSSARPSSTTTTAPTRPQPKKVANSYASIARNAAAKTPKPGSGTGSPTSFGDGNWRIFPVGKAGLGLALADPKDLETCLTKLDVFNGLKADRKQTRHPRVIVFNAAVSRNSSLASINEELASANPQLTAGINGTLVSNLHWRGNHLVLAVCPSLFQRMFGTSSRRLVLNRLSVRYDIAHDEPSVLLASPLHENHGQRGGGATILTLRGLAATTVLAEKDICIIRIANGGLYFASVYLHPNDRARREACLAQWFAFSNSLPNIKGIFGGDLNCWHEAWGNKLVTSSNEACAECVRGEEALDLITRTRGTILNDPEGYPSPTFLGGLGRESWADVTWSVGNVGTVEWELLSSLFTASDHRALQTILTGTDISYPVGLQLHLTDLEKVNELVFGLPEDVSASEISTALAQAVEENKLKAARVDFRQEVRAAKARDRARFYASLGDYSKCIRPAKGRGAPGILNGDPESNQAQVLLDKLFPTDPNRDRVLARLNAISYCDDGVLPPVTENEVSEAIHRLKISAPAEDQVNARVVKSTASILVPRWTQAFNTVFQNRVYPEQWRSGKCVALPKPGRSLHAPSSWRPVCLLSVSSKLLAERLIHELGDHLRSPALHEFIRGRSCDTALRDIIKAYRVGLDRHQDAGKVTALTALDVSNAFNSLRHSFILAELRQMGISKYLVDLIQSWLTNQTVSVSFGAHSAGITLERGVPQGSILGPLLFVASTISLSRALNRSFEGATVTSSLFADDMTIVINASGVTAFREAWRYVEGNLDRAVGRDWTCLRTSATVRNFPRPTRPHLRKKVSECRRRLACLVGLAWVRAGITHKKAARTYNQGVFPHFSHGVSAWGDVLHFSWAQKLVDSVSGMAARIVLRAPRNSSYAAVTIMAGLQPAHIQLLSLLEVQRDWMMPVLPLRDCPGRYREMVWKPDTRLPHPLPPWAPTLAIEPREKAIERATECGRHCAIFTDGSKFHESSGGGIIAFVHNKPVHQSYFRLPGFCSIAQCELIIAIRDALRWLRSTAGQFQIFPGTRWYIFTDSQAAIKSLGHRHSVERCALARDITVLCQGINVSIRWCPGHEGVDCNELADQLPNVGRKQLYPLAPDVPPRLSRSFLKRRAKEKAEELTRQWWCLIRPRLGATVREFFWPFGHARRTRADSSYETRPRPAPGPPCGAEDGTTMHYIRDCPLLDGARKASNLYVPKYLYKYSVDPKLRGSLVAKRLAFGLTLIPVHHADGRSARAQYSAMALVAGVASLSAPALETSIPRVRRARPREIELGMACGAVPDYSLAPVDCKDLLK</sequence>
<gene>
    <name evidence="4" type="ORF">FOL47_000322</name>
</gene>
<dbReference type="Proteomes" id="UP000591131">
    <property type="component" value="Unassembled WGS sequence"/>
</dbReference>
<dbReference type="Pfam" id="PF00075">
    <property type="entry name" value="RNase_H"/>
    <property type="match status" value="1"/>
</dbReference>
<dbReference type="InterPro" id="IPR002156">
    <property type="entry name" value="RNaseH_domain"/>
</dbReference>
<dbReference type="SUPFAM" id="SSF56672">
    <property type="entry name" value="DNA/RNA polymerases"/>
    <property type="match status" value="1"/>
</dbReference>
<feature type="compositionally biased region" description="Low complexity" evidence="1">
    <location>
        <begin position="281"/>
        <end position="292"/>
    </location>
</feature>
<dbReference type="Gene3D" id="3.30.420.10">
    <property type="entry name" value="Ribonuclease H-like superfamily/Ribonuclease H"/>
    <property type="match status" value="1"/>
</dbReference>